<dbReference type="OrthoDB" id="10533326at2759"/>
<evidence type="ECO:0000313" key="2">
    <source>
        <dbReference type="Proteomes" id="UP000886653"/>
    </source>
</evidence>
<accession>A0A9P6NBB8</accession>
<comment type="caution">
    <text evidence="1">The sequence shown here is derived from an EMBL/GenBank/DDBJ whole genome shotgun (WGS) entry which is preliminary data.</text>
</comment>
<dbReference type="EMBL" id="MU167400">
    <property type="protein sequence ID" value="KAG0141152.1"/>
    <property type="molecule type" value="Genomic_DNA"/>
</dbReference>
<protein>
    <submittedName>
        <fullName evidence="1">Uncharacterized protein</fullName>
    </submittedName>
</protein>
<sequence length="89" mass="9850">MQILALEESPDAGTLREQNAEAILQALEMIESDVGSDGGKREPECTEEKILAASMADEWYPFKKKEHLVALLLIGMTQSVLSCAQYHDI</sequence>
<organism evidence="1 2">
    <name type="scientific">Cronartium quercuum f. sp. fusiforme G11</name>
    <dbReference type="NCBI Taxonomy" id="708437"/>
    <lineage>
        <taxon>Eukaryota</taxon>
        <taxon>Fungi</taxon>
        <taxon>Dikarya</taxon>
        <taxon>Basidiomycota</taxon>
        <taxon>Pucciniomycotina</taxon>
        <taxon>Pucciniomycetes</taxon>
        <taxon>Pucciniales</taxon>
        <taxon>Coleosporiaceae</taxon>
        <taxon>Cronartium</taxon>
    </lineage>
</organism>
<dbReference type="AlphaFoldDB" id="A0A9P6NBB8"/>
<evidence type="ECO:0000313" key="1">
    <source>
        <dbReference type="EMBL" id="KAG0141152.1"/>
    </source>
</evidence>
<reference evidence="1" key="1">
    <citation type="submission" date="2013-11" db="EMBL/GenBank/DDBJ databases">
        <title>Genome sequence of the fusiform rust pathogen reveals effectors for host alternation and coevolution with pine.</title>
        <authorList>
            <consortium name="DOE Joint Genome Institute"/>
            <person name="Smith K."/>
            <person name="Pendleton A."/>
            <person name="Kubisiak T."/>
            <person name="Anderson C."/>
            <person name="Salamov A."/>
            <person name="Aerts A."/>
            <person name="Riley R."/>
            <person name="Clum A."/>
            <person name="Lindquist E."/>
            <person name="Ence D."/>
            <person name="Campbell M."/>
            <person name="Kronenberg Z."/>
            <person name="Feau N."/>
            <person name="Dhillon B."/>
            <person name="Hamelin R."/>
            <person name="Burleigh J."/>
            <person name="Smith J."/>
            <person name="Yandell M."/>
            <person name="Nelson C."/>
            <person name="Grigoriev I."/>
            <person name="Davis J."/>
        </authorList>
    </citation>
    <scope>NUCLEOTIDE SEQUENCE</scope>
    <source>
        <strain evidence="1">G11</strain>
    </source>
</reference>
<keyword evidence="2" id="KW-1185">Reference proteome</keyword>
<dbReference type="Proteomes" id="UP000886653">
    <property type="component" value="Unassembled WGS sequence"/>
</dbReference>
<proteinExistence type="predicted"/>
<name>A0A9P6NBB8_9BASI</name>
<gene>
    <name evidence="1" type="ORF">CROQUDRAFT_99155</name>
</gene>